<evidence type="ECO:0000313" key="4">
    <source>
        <dbReference type="Proteomes" id="UP000215002"/>
    </source>
</evidence>
<dbReference type="Pfam" id="PF02638">
    <property type="entry name" value="GHL10"/>
    <property type="match status" value="1"/>
</dbReference>
<dbReference type="InterPro" id="IPR019546">
    <property type="entry name" value="TAT_signal_bac_arc"/>
</dbReference>
<dbReference type="PROSITE" id="PS51318">
    <property type="entry name" value="TAT"/>
    <property type="match status" value="1"/>
</dbReference>
<dbReference type="KEGG" id="muc:MuYL_1709"/>
<dbReference type="Pfam" id="PF10518">
    <property type="entry name" value="TAT_signal"/>
    <property type="match status" value="1"/>
</dbReference>
<dbReference type="AlphaFoldDB" id="A0A223NUP2"/>
<dbReference type="InterPro" id="IPR003790">
    <property type="entry name" value="GHL10"/>
</dbReference>
<evidence type="ECO:0000256" key="1">
    <source>
        <dbReference type="ARBA" id="ARBA00022729"/>
    </source>
</evidence>
<organism evidence="3 4">
    <name type="scientific">Mucilaginibacter xinganensis</name>
    <dbReference type="NCBI Taxonomy" id="1234841"/>
    <lineage>
        <taxon>Bacteria</taxon>
        <taxon>Pseudomonadati</taxon>
        <taxon>Bacteroidota</taxon>
        <taxon>Sphingobacteriia</taxon>
        <taxon>Sphingobacteriales</taxon>
        <taxon>Sphingobacteriaceae</taxon>
        <taxon>Mucilaginibacter</taxon>
    </lineage>
</organism>
<dbReference type="EMBL" id="CP022743">
    <property type="protein sequence ID" value="ASU33605.1"/>
    <property type="molecule type" value="Genomic_DNA"/>
</dbReference>
<sequence>MAWLDKLTLNPMNKRDFLKAGLVVGAAAALPLKGSAEATTIAKKRKKIKNWVWTNPNQKDTDEELTTRYASFKAGGVTGIFFEADSERHFRAAKAHGLETHRWIWTFNRAELITIHPDWYSKNRNGDSCADKPPYVNYYRWLCPSRPEVQQYLEQQVTDILTKDYVDGIHLDYVRYCDVVLPVNLWANYKIEQTKELPEYDYCYCEVCRAKFKEQYGTDLSEIEFPEASLSWRLFRYNNIVRVVNSISAIAHQHKKLITAAVFPTPEVARRNVRQDWTNFNLDGVCPMTYHGFYKEKVGWIGNAVAEGVHFLAGAFPLYAGLYIPDFKNDEEIRQGIQAALKNGAHGVSFFGNVTPSILEVLKSAMAVVNA</sequence>
<evidence type="ECO:0000313" key="3">
    <source>
        <dbReference type="EMBL" id="ASU33605.1"/>
    </source>
</evidence>
<protein>
    <submittedName>
        <fullName evidence="3">Tat pathway signal protein</fullName>
    </submittedName>
</protein>
<dbReference type="SUPFAM" id="SSF51445">
    <property type="entry name" value="(Trans)glycosidases"/>
    <property type="match status" value="1"/>
</dbReference>
<evidence type="ECO:0000259" key="2">
    <source>
        <dbReference type="Pfam" id="PF02638"/>
    </source>
</evidence>
<dbReference type="Proteomes" id="UP000215002">
    <property type="component" value="Chromosome"/>
</dbReference>
<keyword evidence="4" id="KW-1185">Reference proteome</keyword>
<gene>
    <name evidence="3" type="ORF">MuYL_1709</name>
</gene>
<dbReference type="PANTHER" id="PTHR43405">
    <property type="entry name" value="GLYCOSYL HYDROLASE DIGH"/>
    <property type="match status" value="1"/>
</dbReference>
<dbReference type="InterPro" id="IPR017853">
    <property type="entry name" value="GH"/>
</dbReference>
<keyword evidence="1" id="KW-0732">Signal</keyword>
<dbReference type="Gene3D" id="3.20.20.80">
    <property type="entry name" value="Glycosidases"/>
    <property type="match status" value="1"/>
</dbReference>
<dbReference type="InterPro" id="IPR006311">
    <property type="entry name" value="TAT_signal"/>
</dbReference>
<accession>A0A223NUP2</accession>
<dbReference type="PANTHER" id="PTHR43405:SF1">
    <property type="entry name" value="GLYCOSYL HYDROLASE DIGH"/>
    <property type="match status" value="1"/>
</dbReference>
<dbReference type="InterPro" id="IPR052177">
    <property type="entry name" value="Divisome_Glycosyl_Hydrolase"/>
</dbReference>
<name>A0A223NUP2_9SPHI</name>
<feature type="domain" description="Glycosyl hydrolase-like 10" evidence="2">
    <location>
        <begin position="93"/>
        <end position="299"/>
    </location>
</feature>
<proteinExistence type="predicted"/>
<reference evidence="3 4" key="1">
    <citation type="submission" date="2017-08" db="EMBL/GenBank/DDBJ databases">
        <title>Complete genome sequence of Mucilaginibacter sp. strain BJC16-A31.</title>
        <authorList>
            <consortium name="Henan University of Science and Technology"/>
            <person name="You X."/>
        </authorList>
    </citation>
    <scope>NUCLEOTIDE SEQUENCE [LARGE SCALE GENOMIC DNA]</scope>
    <source>
        <strain evidence="3 4">BJC16-A31</strain>
    </source>
</reference>